<reference evidence="1 2" key="1">
    <citation type="journal article" date="2022" name="DNA Res.">
        <title>Chromosomal-level genome assembly of the orchid tree Bauhinia variegata (Leguminosae; Cercidoideae) supports the allotetraploid origin hypothesis of Bauhinia.</title>
        <authorList>
            <person name="Zhong Y."/>
            <person name="Chen Y."/>
            <person name="Zheng D."/>
            <person name="Pang J."/>
            <person name="Liu Y."/>
            <person name="Luo S."/>
            <person name="Meng S."/>
            <person name="Qian L."/>
            <person name="Wei D."/>
            <person name="Dai S."/>
            <person name="Zhou R."/>
        </authorList>
    </citation>
    <scope>NUCLEOTIDE SEQUENCE [LARGE SCALE GENOMIC DNA]</scope>
    <source>
        <strain evidence="1">BV-YZ2020</strain>
    </source>
</reference>
<organism evidence="1 2">
    <name type="scientific">Bauhinia variegata</name>
    <name type="common">Purple orchid tree</name>
    <name type="synonym">Phanera variegata</name>
    <dbReference type="NCBI Taxonomy" id="167791"/>
    <lineage>
        <taxon>Eukaryota</taxon>
        <taxon>Viridiplantae</taxon>
        <taxon>Streptophyta</taxon>
        <taxon>Embryophyta</taxon>
        <taxon>Tracheophyta</taxon>
        <taxon>Spermatophyta</taxon>
        <taxon>Magnoliopsida</taxon>
        <taxon>eudicotyledons</taxon>
        <taxon>Gunneridae</taxon>
        <taxon>Pentapetalae</taxon>
        <taxon>rosids</taxon>
        <taxon>fabids</taxon>
        <taxon>Fabales</taxon>
        <taxon>Fabaceae</taxon>
        <taxon>Cercidoideae</taxon>
        <taxon>Cercideae</taxon>
        <taxon>Bauhiniinae</taxon>
        <taxon>Bauhinia</taxon>
    </lineage>
</organism>
<accession>A0ACB9M428</accession>
<comment type="caution">
    <text evidence="1">The sequence shown here is derived from an EMBL/GenBank/DDBJ whole genome shotgun (WGS) entry which is preliminary data.</text>
</comment>
<proteinExistence type="predicted"/>
<gene>
    <name evidence="1" type="ORF">L6164_025922</name>
</gene>
<evidence type="ECO:0000313" key="2">
    <source>
        <dbReference type="Proteomes" id="UP000828941"/>
    </source>
</evidence>
<name>A0ACB9M428_BAUVA</name>
<protein>
    <submittedName>
        <fullName evidence="1">Uncharacterized protein</fullName>
    </submittedName>
</protein>
<evidence type="ECO:0000313" key="1">
    <source>
        <dbReference type="EMBL" id="KAI4318114.1"/>
    </source>
</evidence>
<dbReference type="EMBL" id="CM039435">
    <property type="protein sequence ID" value="KAI4318114.1"/>
    <property type="molecule type" value="Genomic_DNA"/>
</dbReference>
<sequence>MLLVSSSYNTFEVFIEARLRTRTPSDIDSAYSACFEEQQYQLQSMDIEDVKKIYTVVFLRGMISASIFAQLILFLWIFFRKGIPIGSIRRNLWFGVHLAADFIASVSLGNIFQTSMTPKPKSGCQASVDYKINLLALWATFALLHFGGHNAITAFTLEDDRHWGIHLLKFLYYAGKTIIIFSLSLIEERISYCVLLLLVAGISKSCERILAINRGSISRRRQSARKNSHDSPLCSHDSGTDVEGGQKDQGTKDTFLEAHKCFQSHIDIYIDHTTDVNVNANVLEGLTTEKSIQFLEMELSFAYNMFYSKNVVIDKFWCLVSWLFRFISLFLIITAGILFVCVERHKPVKIDKAITIALLLKAVVLEFGSFVVSLLSIDTLVMVARRPEWICRKLVSMIIACQNYLAPSIKVGQFSLLSYGMRDRKSWNFVKSFLQRFDFKEFSDNYRYREHVLLDDKLRNLLFEGVDLIKRPHGQDRDGMPADVKKLDPVGYDIIRQLITGNPASSPYGIDILIKSGERSFEERLLIYHVATELYCDWKEKQSNEKQRNEIQSEEGNPSSPEQGNVSVEDKRFLKASKILSDYMLYLLVAHPSLLLPVLTPELRSYRDTRAATVRFFQHASNSYEAMRTKTYTSFSQKGDGVKYKNSVVLDGIKVAEYLISKRNDDTGRFLCQLWLEMLCFAASQCKGQSHAKQLGKGRELFTIIWLYMIHLGITYQYVVQKNGNIFFVSSNRTVVAPQEGQNSNEDSTAVTPQEAKNNNEDSIAVTPQEGQNSNEDSTAVTPQEGKNNTEDSIAVTPQEGQNNNEDSIAVTPQEGQNKNEDSTAVTPQEGQNNNEDSTGVAPQEGQNEIKIESSIGPKVSIVVQSQ</sequence>
<dbReference type="Proteomes" id="UP000828941">
    <property type="component" value="Chromosome 10"/>
</dbReference>
<keyword evidence="2" id="KW-1185">Reference proteome</keyword>